<organism evidence="3 4">
    <name type="scientific">Streptomyces sp. 900129855</name>
    <dbReference type="NCBI Taxonomy" id="3155129"/>
    <lineage>
        <taxon>Bacteria</taxon>
        <taxon>Bacillati</taxon>
        <taxon>Actinomycetota</taxon>
        <taxon>Actinomycetes</taxon>
        <taxon>Kitasatosporales</taxon>
        <taxon>Streptomycetaceae</taxon>
        <taxon>Streptomyces</taxon>
    </lineage>
</organism>
<dbReference type="RefSeq" id="WP_334574945.1">
    <property type="nucleotide sequence ID" value="NZ_JBEZVE010000008.1"/>
</dbReference>
<keyword evidence="2" id="KW-1133">Transmembrane helix</keyword>
<comment type="caution">
    <text evidence="3">The sequence shown here is derived from an EMBL/GenBank/DDBJ whole genome shotgun (WGS) entry which is preliminary data.</text>
</comment>
<feature type="transmembrane region" description="Helical" evidence="2">
    <location>
        <begin position="223"/>
        <end position="245"/>
    </location>
</feature>
<sequence>MTTAASLDTTAVTAEPGGRIEVPLQVRNSGSTVEEYRFEVVGPAAAWATVEPTSLSLYPDSTGTAVLALSPPRSSEVPAGDVPFGVRVVPTSAPDTAVVPEGVVTVLPFAEVTGELVPRGFEGAWRGRTDVAVDNRGNIPMTVRLAAQGDSSRVRLRFARESVELPPGAAELSRLTARPARRLWRGAPVVHPFQVVATPTGGAPHEPVPLDGTYQQNAILPRWLPRALAAAVAAVVALAVVWFALLRPVVRSAAREESKKQVAAVLSPSARASGAASGGGSSGASGGAAGTGQDAAGGGSPGSGGGAGPAAGSTGGGTGGTGGGGTGGSGGGGGGGGAGDPRSAQAGVKDAVGGDPTSDTVYSVPAGQAFDLTDLVVQNPQGDSGTVVISSESRTLLTLALQNFRDQDYHFVTPIVVPAEGRITMTVTCSQVGKPVGGPTPGQCDESVLVGGTLREAAAPSPSASPSAA</sequence>
<dbReference type="Proteomes" id="UP001550739">
    <property type="component" value="Unassembled WGS sequence"/>
</dbReference>
<evidence type="ECO:0000313" key="4">
    <source>
        <dbReference type="Proteomes" id="UP001550739"/>
    </source>
</evidence>
<protein>
    <recommendedName>
        <fullName evidence="5">Hydrolytic protein</fullName>
    </recommendedName>
</protein>
<evidence type="ECO:0000256" key="1">
    <source>
        <dbReference type="SAM" id="MobiDB-lite"/>
    </source>
</evidence>
<keyword evidence="2" id="KW-0472">Membrane</keyword>
<feature type="compositionally biased region" description="Gly residues" evidence="1">
    <location>
        <begin position="276"/>
        <end position="339"/>
    </location>
</feature>
<evidence type="ECO:0000313" key="3">
    <source>
        <dbReference type="EMBL" id="MEU3782324.1"/>
    </source>
</evidence>
<feature type="region of interest" description="Disordered" evidence="1">
    <location>
        <begin position="264"/>
        <end position="357"/>
    </location>
</feature>
<accession>A0ABV2ZID6</accession>
<evidence type="ECO:0000256" key="2">
    <source>
        <dbReference type="SAM" id="Phobius"/>
    </source>
</evidence>
<feature type="compositionally biased region" description="Low complexity" evidence="1">
    <location>
        <begin position="457"/>
        <end position="469"/>
    </location>
</feature>
<keyword evidence="4" id="KW-1185">Reference proteome</keyword>
<name>A0ABV2ZID6_9ACTN</name>
<feature type="region of interest" description="Disordered" evidence="1">
    <location>
        <begin position="438"/>
        <end position="469"/>
    </location>
</feature>
<proteinExistence type="predicted"/>
<gene>
    <name evidence="3" type="ORF">AB0E89_17420</name>
</gene>
<evidence type="ECO:0008006" key="5">
    <source>
        <dbReference type="Google" id="ProtNLM"/>
    </source>
</evidence>
<dbReference type="EMBL" id="JBEZVE010000008">
    <property type="protein sequence ID" value="MEU3782324.1"/>
    <property type="molecule type" value="Genomic_DNA"/>
</dbReference>
<reference evidence="3 4" key="1">
    <citation type="submission" date="2024-06" db="EMBL/GenBank/DDBJ databases">
        <title>The Natural Products Discovery Center: Release of the First 8490 Sequenced Strains for Exploring Actinobacteria Biosynthetic Diversity.</title>
        <authorList>
            <person name="Kalkreuter E."/>
            <person name="Kautsar S.A."/>
            <person name="Yang D."/>
            <person name="Bader C.D."/>
            <person name="Teijaro C.N."/>
            <person name="Fluegel L."/>
            <person name="Davis C.M."/>
            <person name="Simpson J.R."/>
            <person name="Lauterbach L."/>
            <person name="Steele A.D."/>
            <person name="Gui C."/>
            <person name="Meng S."/>
            <person name="Li G."/>
            <person name="Viehrig K."/>
            <person name="Ye F."/>
            <person name="Su P."/>
            <person name="Kiefer A.F."/>
            <person name="Nichols A."/>
            <person name="Cepeda A.J."/>
            <person name="Yan W."/>
            <person name="Fan B."/>
            <person name="Jiang Y."/>
            <person name="Adhikari A."/>
            <person name="Zheng C.-J."/>
            <person name="Schuster L."/>
            <person name="Cowan T.M."/>
            <person name="Smanski M.J."/>
            <person name="Chevrette M.G."/>
            <person name="De Carvalho L.P.S."/>
            <person name="Shen B."/>
        </authorList>
    </citation>
    <scope>NUCLEOTIDE SEQUENCE [LARGE SCALE GENOMIC DNA]</scope>
    <source>
        <strain evidence="3 4">NPDC033843</strain>
    </source>
</reference>
<keyword evidence="2" id="KW-0812">Transmembrane</keyword>